<dbReference type="PANTHER" id="PTHR23535">
    <property type="entry name" value="SUGAR EFFLUX TRANSPORTER A-RELATED"/>
    <property type="match status" value="1"/>
</dbReference>
<dbReference type="Proteomes" id="UP000612893">
    <property type="component" value="Unassembled WGS sequence"/>
</dbReference>
<reference evidence="11" key="1">
    <citation type="submission" date="2020-10" db="EMBL/GenBank/DDBJ databases">
        <title>Ca. Dormibacterota MAGs.</title>
        <authorList>
            <person name="Montgomery K."/>
        </authorList>
    </citation>
    <scope>NUCLEOTIDE SEQUENCE [LARGE SCALE GENOMIC DNA]</scope>
    <source>
        <strain evidence="11">SC8812_S17_10</strain>
    </source>
</reference>
<comment type="subcellular location">
    <subcellularLocation>
        <location evidence="1">Cell membrane</location>
        <topology evidence="1">Multi-pass membrane protein</topology>
    </subcellularLocation>
</comment>
<evidence type="ECO:0000313" key="12">
    <source>
        <dbReference type="Proteomes" id="UP000612893"/>
    </source>
</evidence>
<evidence type="ECO:0000256" key="2">
    <source>
        <dbReference type="ARBA" id="ARBA00006523"/>
    </source>
</evidence>
<dbReference type="InterPro" id="IPR020846">
    <property type="entry name" value="MFS_dom"/>
</dbReference>
<feature type="domain" description="Major facilitator superfamily (MFS) profile" evidence="10">
    <location>
        <begin position="49"/>
        <end position="240"/>
    </location>
</feature>
<evidence type="ECO:0000256" key="7">
    <source>
        <dbReference type="ARBA" id="ARBA00022989"/>
    </source>
</evidence>
<feature type="transmembrane region" description="Helical" evidence="9">
    <location>
        <begin position="114"/>
        <end position="135"/>
    </location>
</feature>
<dbReference type="InterPro" id="IPR036259">
    <property type="entry name" value="MFS_trans_sf"/>
</dbReference>
<keyword evidence="6 9" id="KW-0812">Transmembrane</keyword>
<dbReference type="PROSITE" id="PS50850">
    <property type="entry name" value="MFS"/>
    <property type="match status" value="1"/>
</dbReference>
<evidence type="ECO:0000256" key="5">
    <source>
        <dbReference type="ARBA" id="ARBA00022597"/>
    </source>
</evidence>
<evidence type="ECO:0000256" key="8">
    <source>
        <dbReference type="ARBA" id="ARBA00023136"/>
    </source>
</evidence>
<feature type="transmembrane region" description="Helical" evidence="9">
    <location>
        <begin position="142"/>
        <end position="164"/>
    </location>
</feature>
<dbReference type="GO" id="GO:0005886">
    <property type="term" value="C:plasma membrane"/>
    <property type="evidence" value="ECO:0007669"/>
    <property type="project" value="UniProtKB-SubCell"/>
</dbReference>
<evidence type="ECO:0000259" key="10">
    <source>
        <dbReference type="PROSITE" id="PS50850"/>
    </source>
</evidence>
<dbReference type="PANTHER" id="PTHR23535:SF2">
    <property type="entry name" value="SUGAR EFFLUX TRANSPORTER A-RELATED"/>
    <property type="match status" value="1"/>
</dbReference>
<keyword evidence="5" id="KW-0762">Sugar transport</keyword>
<evidence type="ECO:0000256" key="6">
    <source>
        <dbReference type="ARBA" id="ARBA00022692"/>
    </source>
</evidence>
<feature type="transmembrane region" description="Helical" evidence="9">
    <location>
        <begin position="176"/>
        <end position="197"/>
    </location>
</feature>
<name>A0A934N2W8_9BACT</name>
<proteinExistence type="inferred from homology"/>
<evidence type="ECO:0000313" key="11">
    <source>
        <dbReference type="EMBL" id="MBJ7598490.1"/>
    </source>
</evidence>
<protein>
    <submittedName>
        <fullName evidence="11">MFS transporter</fullName>
    </submittedName>
</protein>
<dbReference type="AlphaFoldDB" id="A0A934N2W8"/>
<keyword evidence="12" id="KW-1185">Reference proteome</keyword>
<dbReference type="EMBL" id="JAEKNR010000113">
    <property type="protein sequence ID" value="MBJ7598490.1"/>
    <property type="molecule type" value="Genomic_DNA"/>
</dbReference>
<keyword evidence="4" id="KW-1003">Cell membrane</keyword>
<accession>A0A934N2W8</accession>
<keyword evidence="3" id="KW-0813">Transport</keyword>
<feature type="transmembrane region" description="Helical" evidence="9">
    <location>
        <begin position="204"/>
        <end position="225"/>
    </location>
</feature>
<sequence length="240" mass="24888">MLSAVLLLAAAALVSVDGTREVRGRGRPSQGWVRLLSGAVRSPFPGLNTGGALSFGAVLLLQTANSASVITMPLLVTQTLRGTTRDVGLLFGLSAALEIPLMLGLGWAAGRFGYLRVLLLSWLLGLLYFASMAAVTSTWQIAIAQVLAAVYVAGLVGVAMAYFQQLLDEPGSASTLYFNGITAGGTIAGVFWAVAVAAGGYRGAYVACLFLAAASTVLLVTGYLLRRRPAAPEAPRADVR</sequence>
<dbReference type="GO" id="GO:0022857">
    <property type="term" value="F:transmembrane transporter activity"/>
    <property type="evidence" value="ECO:0007669"/>
    <property type="project" value="InterPro"/>
</dbReference>
<organism evidence="11 12">
    <name type="scientific">Candidatus Nephthysia bennettiae</name>
    <dbReference type="NCBI Taxonomy" id="3127016"/>
    <lineage>
        <taxon>Bacteria</taxon>
        <taxon>Bacillati</taxon>
        <taxon>Candidatus Dormiibacterota</taxon>
        <taxon>Candidatus Dormibacteria</taxon>
        <taxon>Candidatus Dormibacterales</taxon>
        <taxon>Candidatus Dormibacteraceae</taxon>
        <taxon>Candidatus Nephthysia</taxon>
    </lineage>
</organism>
<gene>
    <name evidence="11" type="ORF">JF922_10450</name>
</gene>
<evidence type="ECO:0000256" key="9">
    <source>
        <dbReference type="SAM" id="Phobius"/>
    </source>
</evidence>
<dbReference type="Pfam" id="PF07690">
    <property type="entry name" value="MFS_1"/>
    <property type="match status" value="1"/>
</dbReference>
<evidence type="ECO:0000256" key="1">
    <source>
        <dbReference type="ARBA" id="ARBA00004651"/>
    </source>
</evidence>
<comment type="caution">
    <text evidence="11">The sequence shown here is derived from an EMBL/GenBank/DDBJ whole genome shotgun (WGS) entry which is preliminary data.</text>
</comment>
<evidence type="ECO:0000256" key="4">
    <source>
        <dbReference type="ARBA" id="ARBA00022475"/>
    </source>
</evidence>
<dbReference type="InterPro" id="IPR011701">
    <property type="entry name" value="MFS"/>
</dbReference>
<keyword evidence="8 9" id="KW-0472">Membrane</keyword>
<keyword evidence="7 9" id="KW-1133">Transmembrane helix</keyword>
<dbReference type="SUPFAM" id="SSF103473">
    <property type="entry name" value="MFS general substrate transporter"/>
    <property type="match status" value="1"/>
</dbReference>
<feature type="transmembrane region" description="Helical" evidence="9">
    <location>
        <begin position="87"/>
        <end position="108"/>
    </location>
</feature>
<evidence type="ECO:0000256" key="3">
    <source>
        <dbReference type="ARBA" id="ARBA00022448"/>
    </source>
</evidence>
<comment type="similarity">
    <text evidence="2">Belongs to the major facilitator superfamily. Set transporter family.</text>
</comment>
<dbReference type="Gene3D" id="1.20.1250.20">
    <property type="entry name" value="MFS general substrate transporter like domains"/>
    <property type="match status" value="1"/>
</dbReference>